<dbReference type="InterPro" id="IPR014917">
    <property type="entry name" value="DUF1800"/>
</dbReference>
<evidence type="ECO:0000313" key="2">
    <source>
        <dbReference type="Proteomes" id="UP000240989"/>
    </source>
</evidence>
<sequence length="513" mass="58189">MPALDVLYQEQPKQISAFLYRSTFGTVSEDITFIEQAGVSRWFEDQYELSPSLHLPIVQRVTKQLNLKKTNSQVRIGTWLQHAITAPDQLRQRMAYALSQHFVVSSVGVGGRHEDLSAYYDLLVTHALGNYRDLLKAVTLNPIMGRYLTLRGSRKENLEDNTFPDENYAREVMQLFTIGLWEITDKGKPKLDDTGNPIATYNQDDVENMARALTGWNGGDLYQPMQAQEQFHDTDEKYILGHSLPAGQTAEQDLDSVVDILFHHKNTPAFFAIAMIKRFVMSNPRSGYIKRVSNAFKDNGHGVRGDLKATLYAVLADPDVTKQLGDTGNQGKRSRKYHFGLITEPLIVATNLARALKMKPAGDYWNNWIHALDDFGQAPLSADTVFNFYMPDDAPRGLIEDHDLTSPEASLLTTHQMRMIHNQVYAMIKSYRSNKPNRWTYDAVKLMELHTSPEAYVEYVDKELMGGIMSSTVRQRILTIFDSIGVEDGLRRVESTLYAAFTAPEFFTQEALK</sequence>
<name>A0ABX5H9C5_PHOAN</name>
<organism evidence="1 2">
    <name type="scientific">Photobacterium angustum</name>
    <dbReference type="NCBI Taxonomy" id="661"/>
    <lineage>
        <taxon>Bacteria</taxon>
        <taxon>Pseudomonadati</taxon>
        <taxon>Pseudomonadota</taxon>
        <taxon>Gammaproteobacteria</taxon>
        <taxon>Vibrionales</taxon>
        <taxon>Vibrionaceae</taxon>
        <taxon>Photobacterium</taxon>
    </lineage>
</organism>
<evidence type="ECO:0000313" key="1">
    <source>
        <dbReference type="EMBL" id="PSX12289.1"/>
    </source>
</evidence>
<gene>
    <name evidence="1" type="ORF">C0W27_03610</name>
</gene>
<proteinExistence type="predicted"/>
<dbReference type="EMBL" id="PYOU01000002">
    <property type="protein sequence ID" value="PSX12289.1"/>
    <property type="molecule type" value="Genomic_DNA"/>
</dbReference>
<dbReference type="RefSeq" id="WP_045153296.1">
    <property type="nucleotide sequence ID" value="NZ_JZSW01000012.1"/>
</dbReference>
<dbReference type="PANTHER" id="PTHR43737:SF1">
    <property type="entry name" value="DUF1501 DOMAIN-CONTAINING PROTEIN"/>
    <property type="match status" value="1"/>
</dbReference>
<dbReference type="Pfam" id="PF08811">
    <property type="entry name" value="DUF1800"/>
    <property type="match status" value="1"/>
</dbReference>
<reference evidence="1 2" key="1">
    <citation type="submission" date="2018-01" db="EMBL/GenBank/DDBJ databases">
        <title>Whole genome sequencing of Histamine producing bacteria.</title>
        <authorList>
            <person name="Butler K."/>
        </authorList>
    </citation>
    <scope>NUCLEOTIDE SEQUENCE [LARGE SCALE GENOMIC DNA]</scope>
    <source>
        <strain evidence="1 2">A6-1</strain>
    </source>
</reference>
<comment type="caution">
    <text evidence="1">The sequence shown here is derived from an EMBL/GenBank/DDBJ whole genome shotgun (WGS) entry which is preliminary data.</text>
</comment>
<dbReference type="PANTHER" id="PTHR43737">
    <property type="entry name" value="BLL7424 PROTEIN"/>
    <property type="match status" value="1"/>
</dbReference>
<protein>
    <submittedName>
        <fullName evidence="1">DUF1800 domain-containing protein</fullName>
    </submittedName>
</protein>
<keyword evidence="2" id="KW-1185">Reference proteome</keyword>
<accession>A0ABX5H9C5</accession>
<dbReference type="Proteomes" id="UP000240989">
    <property type="component" value="Unassembled WGS sequence"/>
</dbReference>